<dbReference type="PANTHER" id="PTHR31808:SF9">
    <property type="entry name" value="F21O3.2 PROTEIN"/>
    <property type="match status" value="1"/>
</dbReference>
<proteinExistence type="predicted"/>
<dbReference type="InterPro" id="IPR038925">
    <property type="entry name" value="At3g17800-like"/>
</dbReference>
<dbReference type="eggNOG" id="ENOG502QPS7">
    <property type="taxonomic scope" value="Eukaryota"/>
</dbReference>
<protein>
    <submittedName>
        <fullName evidence="2">Uncharacterized protein</fullName>
    </submittedName>
</protein>
<dbReference type="AlphaFoldDB" id="V7B8H5"/>
<sequence>MERSVSNNHHFHLRTMLTPSQPPPSSFKIQLGSFPKGLTVRASAGRRHCECSSLHAPLEPRSLVGKFLGGMLQNRRQLFHMVVKEELKMLNDDRDSAIARMVISQDSDEALLHRRIAKVKEDESMDAISDVMYLLILHKFSEIRVHLVPKLSSCLYNGRLELLPSKDWELESIHSTEVLEIIRQHVSTVTGLKLNPSVRDSWETTPIGQHWLARVYVASILYGYFLKSVSLRYTLEKSLSSSNHGLHPGQKTSPSFHDMYRYMSKDVMLGNKNDIQSVWHDLIKQEEGIEDIKCNVTSFHPESLQKFAKLRSKEAVQLVESHSNALFGNGKSGLSQHDDVILTSFSSLRRLVLEAIAFGSFLWETEDYIDNLYKLKDHEE</sequence>
<reference evidence="3" key="1">
    <citation type="journal article" date="2014" name="Nat. Genet.">
        <title>A reference genome for common bean and genome-wide analysis of dual domestications.</title>
        <authorList>
            <person name="Schmutz J."/>
            <person name="McClean P.E."/>
            <person name="Mamidi S."/>
            <person name="Wu G.A."/>
            <person name="Cannon S.B."/>
            <person name="Grimwood J."/>
            <person name="Jenkins J."/>
            <person name="Shu S."/>
            <person name="Song Q."/>
            <person name="Chavarro C."/>
            <person name="Torres-Torres M."/>
            <person name="Geffroy V."/>
            <person name="Moghaddam S.M."/>
            <person name="Gao D."/>
            <person name="Abernathy B."/>
            <person name="Barry K."/>
            <person name="Blair M."/>
            <person name="Brick M.A."/>
            <person name="Chovatia M."/>
            <person name="Gepts P."/>
            <person name="Goodstein D.M."/>
            <person name="Gonzales M."/>
            <person name="Hellsten U."/>
            <person name="Hyten D.L."/>
            <person name="Jia G."/>
            <person name="Kelly J.D."/>
            <person name="Kudrna D."/>
            <person name="Lee R."/>
            <person name="Richard M.M."/>
            <person name="Miklas P.N."/>
            <person name="Osorno J.M."/>
            <person name="Rodrigues J."/>
            <person name="Thareau V."/>
            <person name="Urrea C.A."/>
            <person name="Wang M."/>
            <person name="Yu Y."/>
            <person name="Zhang M."/>
            <person name="Wing R.A."/>
            <person name="Cregan P.B."/>
            <person name="Rokhsar D.S."/>
            <person name="Jackson S.A."/>
        </authorList>
    </citation>
    <scope>NUCLEOTIDE SEQUENCE [LARGE SCALE GENOMIC DNA]</scope>
    <source>
        <strain evidence="3">cv. G19833</strain>
    </source>
</reference>
<feature type="region of interest" description="Disordered" evidence="1">
    <location>
        <begin position="1"/>
        <end position="25"/>
    </location>
</feature>
<dbReference type="OMA" id="PASPCWQ"/>
<keyword evidence="3" id="KW-1185">Reference proteome</keyword>
<dbReference type="SMR" id="V7B8H5"/>
<dbReference type="STRING" id="3885.V7B8H5"/>
<dbReference type="OrthoDB" id="25131at2759"/>
<dbReference type="Pfam" id="PF05542">
    <property type="entry name" value="DUF760"/>
    <property type="match status" value="2"/>
</dbReference>
<dbReference type="InterPro" id="IPR008479">
    <property type="entry name" value="DUF760"/>
</dbReference>
<dbReference type="Gramene" id="ESW12781">
    <property type="protein sequence ID" value="ESW12781"/>
    <property type="gene ID" value="PHAVU_008G142100g"/>
</dbReference>
<dbReference type="PhylomeDB" id="V7B8H5"/>
<gene>
    <name evidence="2" type="ORF">PHAVU_008G142100g</name>
</gene>
<dbReference type="Proteomes" id="UP000000226">
    <property type="component" value="Chromosome 8"/>
</dbReference>
<evidence type="ECO:0000313" key="2">
    <source>
        <dbReference type="EMBL" id="ESW12781.1"/>
    </source>
</evidence>
<dbReference type="PANTHER" id="PTHR31808">
    <property type="entry name" value="EXPRESSED PROTEIN"/>
    <property type="match status" value="1"/>
</dbReference>
<evidence type="ECO:0000256" key="1">
    <source>
        <dbReference type="SAM" id="MobiDB-lite"/>
    </source>
</evidence>
<evidence type="ECO:0000313" key="3">
    <source>
        <dbReference type="Proteomes" id="UP000000226"/>
    </source>
</evidence>
<organism evidence="2 3">
    <name type="scientific">Phaseolus vulgaris</name>
    <name type="common">Kidney bean</name>
    <name type="synonym">French bean</name>
    <dbReference type="NCBI Taxonomy" id="3885"/>
    <lineage>
        <taxon>Eukaryota</taxon>
        <taxon>Viridiplantae</taxon>
        <taxon>Streptophyta</taxon>
        <taxon>Embryophyta</taxon>
        <taxon>Tracheophyta</taxon>
        <taxon>Spermatophyta</taxon>
        <taxon>Magnoliopsida</taxon>
        <taxon>eudicotyledons</taxon>
        <taxon>Gunneridae</taxon>
        <taxon>Pentapetalae</taxon>
        <taxon>rosids</taxon>
        <taxon>fabids</taxon>
        <taxon>Fabales</taxon>
        <taxon>Fabaceae</taxon>
        <taxon>Papilionoideae</taxon>
        <taxon>50 kb inversion clade</taxon>
        <taxon>NPAAA clade</taxon>
        <taxon>indigoferoid/millettioid clade</taxon>
        <taxon>Phaseoleae</taxon>
        <taxon>Phaseolus</taxon>
    </lineage>
</organism>
<name>V7B8H5_PHAVU</name>
<dbReference type="EMBL" id="CM002295">
    <property type="protein sequence ID" value="ESW12781.1"/>
    <property type="molecule type" value="Genomic_DNA"/>
</dbReference>
<accession>V7B8H5</accession>